<dbReference type="EMBL" id="CP016070">
    <property type="protein sequence ID" value="AOW80430.1"/>
    <property type="molecule type" value="Genomic_DNA"/>
</dbReference>
<proteinExistence type="predicted"/>
<dbReference type="Pfam" id="PF19328">
    <property type="entry name" value="DAP_DH_C"/>
    <property type="match status" value="1"/>
</dbReference>
<dbReference type="RefSeq" id="WP_070365119.1">
    <property type="nucleotide sequence ID" value="NZ_CP016070.1"/>
</dbReference>
<keyword evidence="2" id="KW-0560">Oxidoreductase</keyword>
<dbReference type="CDD" id="cd24146">
    <property type="entry name" value="nat-AmDH_N_like"/>
    <property type="match status" value="1"/>
</dbReference>
<name>A0A1D8S4Z8_9EURY</name>
<evidence type="ECO:0000313" key="5">
    <source>
        <dbReference type="EMBL" id="AOW80430.1"/>
    </source>
</evidence>
<evidence type="ECO:0000313" key="6">
    <source>
        <dbReference type="Proteomes" id="UP000185608"/>
    </source>
</evidence>
<gene>
    <name evidence="5" type="ORF">HTSR_1253</name>
</gene>
<dbReference type="STRING" id="1873524.HSR6_1326"/>
<dbReference type="SUPFAM" id="SSF51735">
    <property type="entry name" value="NAD(P)-binding Rossmann-fold domains"/>
    <property type="match status" value="1"/>
</dbReference>
<dbReference type="InterPro" id="IPR036291">
    <property type="entry name" value="NAD(P)-bd_dom_sf"/>
</dbReference>
<sequence length="330" mass="34901">MTTTAVQYGIGPIGRRIVQVATARGIDFVGAIDIDPEKVGQDLAAVANLDTETGVTVTDDPDTALAEEPDVVFHSTLSDVTAITPQIEAAVAAGADVISTTEELSYPWYHQPDAAAELDEIARENGQTVLGTGINPGFAMDTLPAVLTTPCQDVESVQITRVQNASQRRKPLQEKVGAGLTEAVWEEEIAPEAGHVGLPESIAMLAAALDWDLESIEETIEPVVVETRTESEYFTAEPGDVAGIHQIGTGYVDGEPTIELDLSMFLGAENPRDEIEISGTPDLHVTVDGGFHGDVTTPAVVVNAAPRVQSGRPGLATMIDLATPRFAERP</sequence>
<evidence type="ECO:0000259" key="3">
    <source>
        <dbReference type="Pfam" id="PF01113"/>
    </source>
</evidence>
<reference evidence="5 6" key="1">
    <citation type="submission" date="2016-06" db="EMBL/GenBank/DDBJ databases">
        <title>Discovery of anaerobic lithoheterotrophic haloarchaeon capable of sulfur respiration by hydrogen and formate.</title>
        <authorList>
            <person name="Sorokin D.Y."/>
            <person name="Kublanov I.V."/>
            <person name="Roman P."/>
            <person name="Sinninghe Damste J.S."/>
            <person name="Golyshin P.N."/>
            <person name="Rojo D."/>
            <person name="Ciordia S."/>
            <person name="Mena Md.C."/>
            <person name="Ferrer M."/>
            <person name="Smedile F."/>
            <person name="Messina E."/>
            <person name="La Cono V."/>
            <person name="Yakimov M.M."/>
        </authorList>
    </citation>
    <scope>NUCLEOTIDE SEQUENCE [LARGE SCALE GENOMIC DNA]</scope>
    <source>
        <strain evidence="5 6">HTSR1</strain>
    </source>
</reference>
<dbReference type="GeneID" id="29829249"/>
<feature type="domain" description="2,4-diaminopentanoate dehydrogenase C-terminal" evidence="4">
    <location>
        <begin position="138"/>
        <end position="325"/>
    </location>
</feature>
<keyword evidence="1" id="KW-0521">NADP</keyword>
<dbReference type="InterPro" id="IPR045760">
    <property type="entry name" value="DAP_DH_C"/>
</dbReference>
<dbReference type="Pfam" id="PF01113">
    <property type="entry name" value="DapB_N"/>
    <property type="match status" value="1"/>
</dbReference>
<dbReference type="InterPro" id="IPR000846">
    <property type="entry name" value="DapB_N"/>
</dbReference>
<feature type="domain" description="Dihydrodipicolinate reductase N-terminal" evidence="3">
    <location>
        <begin position="11"/>
        <end position="101"/>
    </location>
</feature>
<organism evidence="5 6">
    <name type="scientific">Halodesulfurarchaeum formicicum</name>
    <dbReference type="NCBI Taxonomy" id="1873524"/>
    <lineage>
        <taxon>Archaea</taxon>
        <taxon>Methanobacteriati</taxon>
        <taxon>Methanobacteriota</taxon>
        <taxon>Stenosarchaea group</taxon>
        <taxon>Halobacteria</taxon>
        <taxon>Halobacteriales</taxon>
        <taxon>Halobacteriaceae</taxon>
        <taxon>Halodesulfurarchaeum</taxon>
    </lineage>
</organism>
<evidence type="ECO:0000256" key="1">
    <source>
        <dbReference type="ARBA" id="ARBA00022857"/>
    </source>
</evidence>
<dbReference type="Proteomes" id="UP000185608">
    <property type="component" value="Chromosome"/>
</dbReference>
<dbReference type="PATRIC" id="fig|1855411.3.peg.1252"/>
<dbReference type="GO" id="GO:0008839">
    <property type="term" value="F:4-hydroxy-tetrahydrodipicolinate reductase"/>
    <property type="evidence" value="ECO:0007669"/>
    <property type="project" value="InterPro"/>
</dbReference>
<protein>
    <submittedName>
        <fullName evidence="5">Dihydrodipicolinate reductase</fullName>
    </submittedName>
</protein>
<evidence type="ECO:0000259" key="4">
    <source>
        <dbReference type="Pfam" id="PF19328"/>
    </source>
</evidence>
<dbReference type="Gene3D" id="3.40.50.720">
    <property type="entry name" value="NAD(P)-binding Rossmann-like Domain"/>
    <property type="match status" value="1"/>
</dbReference>
<dbReference type="KEGG" id="halh:HTSR_1253"/>
<accession>A0A1D8S4Z8</accession>
<dbReference type="GO" id="GO:0009089">
    <property type="term" value="P:lysine biosynthetic process via diaminopimelate"/>
    <property type="evidence" value="ECO:0007669"/>
    <property type="project" value="InterPro"/>
</dbReference>
<evidence type="ECO:0000256" key="2">
    <source>
        <dbReference type="ARBA" id="ARBA00023002"/>
    </source>
</evidence>
<dbReference type="AlphaFoldDB" id="A0A1D8S4Z8"/>